<dbReference type="EMBL" id="JANBUO010003154">
    <property type="protein sequence ID" value="KAJ2792471.1"/>
    <property type="molecule type" value="Genomic_DNA"/>
</dbReference>
<gene>
    <name evidence="2" type="ORF">H4R20_006744</name>
</gene>
<evidence type="ECO:0000313" key="2">
    <source>
        <dbReference type="EMBL" id="KAJ2792471.1"/>
    </source>
</evidence>
<feature type="compositionally biased region" description="Low complexity" evidence="1">
    <location>
        <begin position="8"/>
        <end position="45"/>
    </location>
</feature>
<name>A0A9W8HQ88_9FUNG</name>
<protein>
    <submittedName>
        <fullName evidence="2">Uncharacterized protein</fullName>
    </submittedName>
</protein>
<evidence type="ECO:0000313" key="3">
    <source>
        <dbReference type="Proteomes" id="UP001140094"/>
    </source>
</evidence>
<dbReference type="SUPFAM" id="SSF52777">
    <property type="entry name" value="CoA-dependent acyltransferases"/>
    <property type="match status" value="1"/>
</dbReference>
<feature type="non-terminal residue" evidence="2">
    <location>
        <position position="1"/>
    </location>
</feature>
<reference evidence="2" key="1">
    <citation type="submission" date="2022-07" db="EMBL/GenBank/DDBJ databases">
        <title>Phylogenomic reconstructions and comparative analyses of Kickxellomycotina fungi.</title>
        <authorList>
            <person name="Reynolds N.K."/>
            <person name="Stajich J.E."/>
            <person name="Barry K."/>
            <person name="Grigoriev I.V."/>
            <person name="Crous P."/>
            <person name="Smith M.E."/>
        </authorList>
    </citation>
    <scope>NUCLEOTIDE SEQUENCE</scope>
    <source>
        <strain evidence="2">NRRL 1565</strain>
    </source>
</reference>
<keyword evidence="3" id="KW-1185">Reference proteome</keyword>
<dbReference type="OrthoDB" id="537444at2759"/>
<dbReference type="Proteomes" id="UP001140094">
    <property type="component" value="Unassembled WGS sequence"/>
</dbReference>
<dbReference type="AlphaFoldDB" id="A0A9W8HQ88"/>
<comment type="caution">
    <text evidence="2">The sequence shown here is derived from an EMBL/GenBank/DDBJ whole genome shotgun (WGS) entry which is preliminary data.</text>
</comment>
<proteinExistence type="predicted"/>
<organism evidence="2 3">
    <name type="scientific">Coemansia guatemalensis</name>
    <dbReference type="NCBI Taxonomy" id="2761395"/>
    <lineage>
        <taxon>Eukaryota</taxon>
        <taxon>Fungi</taxon>
        <taxon>Fungi incertae sedis</taxon>
        <taxon>Zoopagomycota</taxon>
        <taxon>Kickxellomycotina</taxon>
        <taxon>Kickxellomycetes</taxon>
        <taxon>Kickxellales</taxon>
        <taxon>Kickxellaceae</taxon>
        <taxon>Coemansia</taxon>
    </lineage>
</organism>
<accession>A0A9W8HQ88</accession>
<sequence>DGKAVIDKAAATKTASAPSAKSAANDSAAATQKQKPQQQRQQKQPSADSETAFLVQALEPSVLRRLAAQELARKSTTVQVSADKLAKVLKSNKALNSMAFAVRAAALALHQVPLGKDGSASVGIAVEGSKAPTVVEITDAATTSVLDLASAIKAAQKSGSPAQNSPAVVLAPEGLYTPATLPNAAVVVVGAQYTVVSASEASAELGDTLDELISGSVRPASPPTQKPASAIDVSVVSDSPAAAAFASKLKGFLSNPELLTF</sequence>
<feature type="region of interest" description="Disordered" evidence="1">
    <location>
        <begin position="1"/>
        <end position="50"/>
    </location>
</feature>
<evidence type="ECO:0000256" key="1">
    <source>
        <dbReference type="SAM" id="MobiDB-lite"/>
    </source>
</evidence>